<keyword evidence="1" id="KW-0472">Membrane</keyword>
<sequence length="35" mass="3947">MRSASFRASCEIQACAACVAFWWLMLVFSYESPLA</sequence>
<dbReference type="Proteomes" id="UP000008556">
    <property type="component" value="Chromosome"/>
</dbReference>
<gene>
    <name evidence="2" type="ordered locus">SPAB_05322</name>
</gene>
<evidence type="ECO:0000313" key="2">
    <source>
        <dbReference type="EMBL" id="ABX70597.1"/>
    </source>
</evidence>
<dbReference type="EMBL" id="CP000886">
    <property type="protein sequence ID" value="ABX70597.1"/>
    <property type="molecule type" value="Genomic_DNA"/>
</dbReference>
<dbReference type="AlphaFoldDB" id="A0A6C6Z9V6"/>
<keyword evidence="1" id="KW-1133">Transmembrane helix</keyword>
<organism evidence="2 3">
    <name type="scientific">Salmonella paratyphi B (strain ATCC BAA-1250 / SPB7)</name>
    <dbReference type="NCBI Taxonomy" id="1016998"/>
    <lineage>
        <taxon>Bacteria</taxon>
        <taxon>Pseudomonadati</taxon>
        <taxon>Pseudomonadota</taxon>
        <taxon>Gammaproteobacteria</taxon>
        <taxon>Enterobacterales</taxon>
        <taxon>Enterobacteriaceae</taxon>
        <taxon>Salmonella</taxon>
    </lineage>
</organism>
<evidence type="ECO:0000256" key="1">
    <source>
        <dbReference type="SAM" id="Phobius"/>
    </source>
</evidence>
<protein>
    <submittedName>
        <fullName evidence="2">Uncharacterized protein</fullName>
    </submittedName>
</protein>
<proteinExistence type="predicted"/>
<name>A0A6C6Z9V6_SALPB</name>
<feature type="transmembrane region" description="Helical" evidence="1">
    <location>
        <begin position="12"/>
        <end position="30"/>
    </location>
</feature>
<evidence type="ECO:0000313" key="3">
    <source>
        <dbReference type="Proteomes" id="UP000008556"/>
    </source>
</evidence>
<reference evidence="2 3" key="1">
    <citation type="submission" date="2007-11" db="EMBL/GenBank/DDBJ databases">
        <authorList>
            <consortium name="The Salmonella enterica serovar Paratyphi B Genome Sequencing Project"/>
            <person name="McClelland M."/>
            <person name="Sanderson E.K."/>
            <person name="Porwollik S."/>
            <person name="Spieth J."/>
            <person name="Clifton W.S."/>
            <person name="Fulton R."/>
            <person name="Cordes M."/>
            <person name="Wollam A."/>
            <person name="Shah N."/>
            <person name="Pepin K."/>
            <person name="Bhonagiri V."/>
            <person name="Nash W."/>
            <person name="Johnson M."/>
            <person name="Thiruvilangam P."/>
            <person name="Wilson R."/>
        </authorList>
    </citation>
    <scope>NUCLEOTIDE SEQUENCE [LARGE SCALE GENOMIC DNA]</scope>
    <source>
        <strain evidence="3">ATCC BAA-1250 / SPB7</strain>
    </source>
</reference>
<keyword evidence="1" id="KW-0812">Transmembrane</keyword>
<accession>A0A6C6Z9V6</accession>
<dbReference type="KEGG" id="spq:SPAB_05322"/>